<protein>
    <submittedName>
        <fullName evidence="2">Uncharacterized protein</fullName>
    </submittedName>
</protein>
<accession>A0A392SYT8</accession>
<evidence type="ECO:0000313" key="3">
    <source>
        <dbReference type="Proteomes" id="UP000265520"/>
    </source>
</evidence>
<reference evidence="2 3" key="1">
    <citation type="journal article" date="2018" name="Front. Plant Sci.">
        <title>Red Clover (Trifolium pratense) and Zigzag Clover (T. medium) - A Picture of Genomic Similarities and Differences.</title>
        <authorList>
            <person name="Dluhosova J."/>
            <person name="Istvanek J."/>
            <person name="Nedelnik J."/>
            <person name="Repkova J."/>
        </authorList>
    </citation>
    <scope>NUCLEOTIDE SEQUENCE [LARGE SCALE GENOMIC DNA]</scope>
    <source>
        <strain evidence="3">cv. 10/8</strain>
        <tissue evidence="2">Leaf</tissue>
    </source>
</reference>
<comment type="caution">
    <text evidence="2">The sequence shown here is derived from an EMBL/GenBank/DDBJ whole genome shotgun (WGS) entry which is preliminary data.</text>
</comment>
<keyword evidence="3" id="KW-1185">Reference proteome</keyword>
<sequence>MGKKELPRAATVNPKEDRPMADSMSLVDDIVIVRLDHRHDRNSFHHDSCLSHRVRRDCWWCCSGFGRHEYEES</sequence>
<name>A0A392SYT8_9FABA</name>
<organism evidence="2 3">
    <name type="scientific">Trifolium medium</name>
    <dbReference type="NCBI Taxonomy" id="97028"/>
    <lineage>
        <taxon>Eukaryota</taxon>
        <taxon>Viridiplantae</taxon>
        <taxon>Streptophyta</taxon>
        <taxon>Embryophyta</taxon>
        <taxon>Tracheophyta</taxon>
        <taxon>Spermatophyta</taxon>
        <taxon>Magnoliopsida</taxon>
        <taxon>eudicotyledons</taxon>
        <taxon>Gunneridae</taxon>
        <taxon>Pentapetalae</taxon>
        <taxon>rosids</taxon>
        <taxon>fabids</taxon>
        <taxon>Fabales</taxon>
        <taxon>Fabaceae</taxon>
        <taxon>Papilionoideae</taxon>
        <taxon>50 kb inversion clade</taxon>
        <taxon>NPAAA clade</taxon>
        <taxon>Hologalegina</taxon>
        <taxon>IRL clade</taxon>
        <taxon>Trifolieae</taxon>
        <taxon>Trifolium</taxon>
    </lineage>
</organism>
<dbReference type="Proteomes" id="UP000265520">
    <property type="component" value="Unassembled WGS sequence"/>
</dbReference>
<evidence type="ECO:0000256" key="1">
    <source>
        <dbReference type="SAM" id="MobiDB-lite"/>
    </source>
</evidence>
<proteinExistence type="predicted"/>
<evidence type="ECO:0000313" key="2">
    <source>
        <dbReference type="EMBL" id="MCI53020.1"/>
    </source>
</evidence>
<feature type="region of interest" description="Disordered" evidence="1">
    <location>
        <begin position="1"/>
        <end position="21"/>
    </location>
</feature>
<dbReference type="EMBL" id="LXQA010456530">
    <property type="protein sequence ID" value="MCI53020.1"/>
    <property type="molecule type" value="Genomic_DNA"/>
</dbReference>
<dbReference type="AlphaFoldDB" id="A0A392SYT8"/>